<feature type="compositionally biased region" description="Acidic residues" evidence="3">
    <location>
        <begin position="392"/>
        <end position="414"/>
    </location>
</feature>
<dbReference type="InterPro" id="IPR001487">
    <property type="entry name" value="Bromodomain"/>
</dbReference>
<evidence type="ECO:0000313" key="5">
    <source>
        <dbReference type="EMBL" id="PPQ75126.1"/>
    </source>
</evidence>
<name>A0A409W9C9_9AGAR</name>
<evidence type="ECO:0000256" key="1">
    <source>
        <dbReference type="ARBA" id="ARBA00023117"/>
    </source>
</evidence>
<evidence type="ECO:0000256" key="3">
    <source>
        <dbReference type="SAM" id="MobiDB-lite"/>
    </source>
</evidence>
<feature type="compositionally biased region" description="Low complexity" evidence="3">
    <location>
        <begin position="379"/>
        <end position="391"/>
    </location>
</feature>
<protein>
    <recommendedName>
        <fullName evidence="4">Bromo domain-containing protein</fullName>
    </recommendedName>
</protein>
<dbReference type="PANTHER" id="PTHR15398">
    <property type="entry name" value="BROMODOMAIN-CONTAINING PROTEIN 8"/>
    <property type="match status" value="1"/>
</dbReference>
<dbReference type="GO" id="GO:0006325">
    <property type="term" value="P:chromatin organization"/>
    <property type="evidence" value="ECO:0007669"/>
    <property type="project" value="UniProtKB-ARBA"/>
</dbReference>
<keyword evidence="6" id="KW-1185">Reference proteome</keyword>
<dbReference type="PANTHER" id="PTHR15398:SF4">
    <property type="entry name" value="BROMODOMAIN-CONTAINING PROTEIN 8 ISOFORM X1"/>
    <property type="match status" value="1"/>
</dbReference>
<evidence type="ECO:0000313" key="6">
    <source>
        <dbReference type="Proteomes" id="UP000284706"/>
    </source>
</evidence>
<feature type="compositionally biased region" description="Acidic residues" evidence="3">
    <location>
        <begin position="237"/>
        <end position="258"/>
    </location>
</feature>
<dbReference type="Proteomes" id="UP000284706">
    <property type="component" value="Unassembled WGS sequence"/>
</dbReference>
<feature type="compositionally biased region" description="Low complexity" evidence="3">
    <location>
        <begin position="202"/>
        <end position="230"/>
    </location>
</feature>
<dbReference type="PROSITE" id="PS50014">
    <property type="entry name" value="BROMODOMAIN_2"/>
    <property type="match status" value="1"/>
</dbReference>
<feature type="compositionally biased region" description="Pro residues" evidence="3">
    <location>
        <begin position="111"/>
        <end position="121"/>
    </location>
</feature>
<dbReference type="InterPro" id="IPR036427">
    <property type="entry name" value="Bromodomain-like_sf"/>
</dbReference>
<dbReference type="SMART" id="SM00297">
    <property type="entry name" value="BROMO"/>
    <property type="match status" value="1"/>
</dbReference>
<dbReference type="Gene3D" id="1.20.920.10">
    <property type="entry name" value="Bromodomain-like"/>
    <property type="match status" value="1"/>
</dbReference>
<reference evidence="5 6" key="1">
    <citation type="journal article" date="2018" name="Evol. Lett.">
        <title>Horizontal gene cluster transfer increased hallucinogenic mushroom diversity.</title>
        <authorList>
            <person name="Reynolds H.T."/>
            <person name="Vijayakumar V."/>
            <person name="Gluck-Thaler E."/>
            <person name="Korotkin H.B."/>
            <person name="Matheny P.B."/>
            <person name="Slot J.C."/>
        </authorList>
    </citation>
    <scope>NUCLEOTIDE SEQUENCE [LARGE SCALE GENOMIC DNA]</scope>
    <source>
        <strain evidence="5 6">SRW20</strain>
    </source>
</reference>
<feature type="compositionally biased region" description="Basic and acidic residues" evidence="3">
    <location>
        <begin position="441"/>
        <end position="450"/>
    </location>
</feature>
<dbReference type="Pfam" id="PF00439">
    <property type="entry name" value="Bromodomain"/>
    <property type="match status" value="1"/>
</dbReference>
<dbReference type="InParanoid" id="A0A409W9C9"/>
<sequence length="597" mass="66734">MYEALMKDAGLELHESNHAPHAPGNLKLAQKHYQVRFFELRELILAEESKFKTVLKEVEEIRAGIADKEERAKDTEEPQSVQEEVAKPADASTTDEVPSAPAPADAEVQEPSPPPPQPELPPADTVAEPTKEPSHQSEDVEMQPPSKEMTEETETVPEIEELTKDDRSTTGVPEQEQVNEPSVPVVEEQPPEVPKETEVEEQVTQMEVAPSTEAPVEAAAPEEAAPQEAVQHADQRQEEEEEEVSKEQESKEEEEEEASQGQVEESREKEEPPVPPTEEAPPTKEPTPAAPEPIEEERVEGQEQIESPKDVVAQTEAETESEVVQSPMNDVITPEPEPTAEEEHTSEPEEPTAPTRRSTRRRKSSLVSLPPPQTRTRGRAQARATETTETPAESENDGEAEEVKEETPAMDDETSSAFDGAATRRRGKRKASFIESAASPPDRKRPREDSEPVDEEEPGPSVHNTRARVTRHGTRTEEQVALKRFQYVIGMLHSQISQHRNGNIFHNPIKNSEAPDYHDIVKRPMDLKTIKTRVKDGVIANSLEYQRDIYLMFANAMMYNRPGSDVYAMAEDMMLESEGQISTFRQTEGLVKRGQRP</sequence>
<dbReference type="STRING" id="231916.A0A409W9C9"/>
<feature type="compositionally biased region" description="Acidic residues" evidence="3">
    <location>
        <begin position="151"/>
        <end position="160"/>
    </location>
</feature>
<evidence type="ECO:0000259" key="4">
    <source>
        <dbReference type="PROSITE" id="PS50014"/>
    </source>
</evidence>
<dbReference type="SUPFAM" id="SSF47370">
    <property type="entry name" value="Bromodomain"/>
    <property type="match status" value="1"/>
</dbReference>
<keyword evidence="1 2" id="KW-0103">Bromodomain</keyword>
<comment type="caution">
    <text evidence="5">The sequence shown here is derived from an EMBL/GenBank/DDBJ whole genome shotgun (WGS) entry which is preliminary data.</text>
</comment>
<dbReference type="OrthoDB" id="1742084at2759"/>
<dbReference type="PRINTS" id="PR00503">
    <property type="entry name" value="BROMODOMAIN"/>
</dbReference>
<accession>A0A409W9C9</accession>
<evidence type="ECO:0000256" key="2">
    <source>
        <dbReference type="PROSITE-ProRule" id="PRU00035"/>
    </source>
</evidence>
<feature type="domain" description="Bromo" evidence="4">
    <location>
        <begin position="497"/>
        <end position="567"/>
    </location>
</feature>
<proteinExistence type="predicted"/>
<feature type="region of interest" description="Disordered" evidence="3">
    <location>
        <begin position="63"/>
        <end position="476"/>
    </location>
</feature>
<feature type="compositionally biased region" description="Pro residues" evidence="3">
    <location>
        <begin position="273"/>
        <end position="291"/>
    </location>
</feature>
<feature type="compositionally biased region" description="Low complexity" evidence="3">
    <location>
        <begin position="172"/>
        <end position="188"/>
    </location>
</feature>
<feature type="compositionally biased region" description="Basic and acidic residues" evidence="3">
    <location>
        <begin position="63"/>
        <end position="76"/>
    </location>
</feature>
<feature type="compositionally biased region" description="Basic and acidic residues" evidence="3">
    <location>
        <begin position="129"/>
        <end position="138"/>
    </location>
</feature>
<organism evidence="5 6">
    <name type="scientific">Gymnopilus dilepis</name>
    <dbReference type="NCBI Taxonomy" id="231916"/>
    <lineage>
        <taxon>Eukaryota</taxon>
        <taxon>Fungi</taxon>
        <taxon>Dikarya</taxon>
        <taxon>Basidiomycota</taxon>
        <taxon>Agaricomycotina</taxon>
        <taxon>Agaricomycetes</taxon>
        <taxon>Agaricomycetidae</taxon>
        <taxon>Agaricales</taxon>
        <taxon>Agaricineae</taxon>
        <taxon>Hymenogastraceae</taxon>
        <taxon>Gymnopilus</taxon>
    </lineage>
</organism>
<dbReference type="GO" id="GO:0035267">
    <property type="term" value="C:NuA4 histone acetyltransferase complex"/>
    <property type="evidence" value="ECO:0007669"/>
    <property type="project" value="TreeGrafter"/>
</dbReference>
<gene>
    <name evidence="5" type="ORF">CVT26_012087</name>
</gene>
<dbReference type="AlphaFoldDB" id="A0A409W9C9"/>
<dbReference type="EMBL" id="NHYE01005286">
    <property type="protein sequence ID" value="PPQ75126.1"/>
    <property type="molecule type" value="Genomic_DNA"/>
</dbReference>